<feature type="compositionally biased region" description="Low complexity" evidence="1">
    <location>
        <begin position="1"/>
        <end position="18"/>
    </location>
</feature>
<accession>A0A6J4R5F5</accession>
<dbReference type="EMBL" id="CADCVJ010000036">
    <property type="protein sequence ID" value="CAA9464722.1"/>
    <property type="molecule type" value="Genomic_DNA"/>
</dbReference>
<gene>
    <name evidence="2" type="ORF">AVDCRST_MAG38-607</name>
</gene>
<feature type="region of interest" description="Disordered" evidence="1">
    <location>
        <begin position="1"/>
        <end position="59"/>
    </location>
</feature>
<feature type="compositionally biased region" description="Basic residues" evidence="1">
    <location>
        <begin position="38"/>
        <end position="59"/>
    </location>
</feature>
<organism evidence="2">
    <name type="scientific">uncultured Solirubrobacteraceae bacterium</name>
    <dbReference type="NCBI Taxonomy" id="1162706"/>
    <lineage>
        <taxon>Bacteria</taxon>
        <taxon>Bacillati</taxon>
        <taxon>Actinomycetota</taxon>
        <taxon>Thermoleophilia</taxon>
        <taxon>Solirubrobacterales</taxon>
        <taxon>Solirubrobacteraceae</taxon>
        <taxon>environmental samples</taxon>
    </lineage>
</organism>
<reference evidence="2" key="1">
    <citation type="submission" date="2020-02" db="EMBL/GenBank/DDBJ databases">
        <authorList>
            <person name="Meier V. D."/>
        </authorList>
    </citation>
    <scope>NUCLEOTIDE SEQUENCE</scope>
    <source>
        <strain evidence="2">AVDCRST_MAG38</strain>
    </source>
</reference>
<evidence type="ECO:0000313" key="2">
    <source>
        <dbReference type="EMBL" id="CAA9464722.1"/>
    </source>
</evidence>
<proteinExistence type="predicted"/>
<protein>
    <submittedName>
        <fullName evidence="2">Uncharacterized protein</fullName>
    </submittedName>
</protein>
<feature type="non-terminal residue" evidence="2">
    <location>
        <position position="1"/>
    </location>
</feature>
<name>A0A6J4R5F5_9ACTN</name>
<sequence>VPPAVPRLAAATLAGARRPAADRARRAQRAADPPPRPAGRHAAHGPQPHRPRAHPRAPL</sequence>
<dbReference type="AlphaFoldDB" id="A0A6J4R5F5"/>
<evidence type="ECO:0000256" key="1">
    <source>
        <dbReference type="SAM" id="MobiDB-lite"/>
    </source>
</evidence>
<feature type="non-terminal residue" evidence="2">
    <location>
        <position position="59"/>
    </location>
</feature>